<name>A0A0R0KTW6_SOYBN</name>
<dbReference type="Proteomes" id="UP000008827">
    <property type="component" value="Chromosome 3"/>
</dbReference>
<dbReference type="AlphaFoldDB" id="A0A0R0KTW6"/>
<dbReference type="EMBL" id="CM000836">
    <property type="protein sequence ID" value="KRH68674.1"/>
    <property type="molecule type" value="Genomic_DNA"/>
</dbReference>
<reference evidence="2" key="2">
    <citation type="submission" date="2018-02" db="UniProtKB">
        <authorList>
            <consortium name="EnsemblPlants"/>
        </authorList>
    </citation>
    <scope>IDENTIFICATION</scope>
    <source>
        <strain evidence="2">Williams 82</strain>
    </source>
</reference>
<organism evidence="1">
    <name type="scientific">Glycine max</name>
    <name type="common">Soybean</name>
    <name type="synonym">Glycine hispida</name>
    <dbReference type="NCBI Taxonomy" id="3847"/>
    <lineage>
        <taxon>Eukaryota</taxon>
        <taxon>Viridiplantae</taxon>
        <taxon>Streptophyta</taxon>
        <taxon>Embryophyta</taxon>
        <taxon>Tracheophyta</taxon>
        <taxon>Spermatophyta</taxon>
        <taxon>Magnoliopsida</taxon>
        <taxon>eudicotyledons</taxon>
        <taxon>Gunneridae</taxon>
        <taxon>Pentapetalae</taxon>
        <taxon>rosids</taxon>
        <taxon>fabids</taxon>
        <taxon>Fabales</taxon>
        <taxon>Fabaceae</taxon>
        <taxon>Papilionoideae</taxon>
        <taxon>50 kb inversion clade</taxon>
        <taxon>NPAAA clade</taxon>
        <taxon>indigoferoid/millettioid clade</taxon>
        <taxon>Phaseoleae</taxon>
        <taxon>Glycine</taxon>
        <taxon>Glycine subgen. Soja</taxon>
    </lineage>
</organism>
<evidence type="ECO:0000313" key="1">
    <source>
        <dbReference type="EMBL" id="KRH68674.1"/>
    </source>
</evidence>
<dbReference type="InParanoid" id="A0A0R0KTW6"/>
<sequence length="103" mass="12279">MNFTIQEKEIRQKRQPKNKVQECSDNFISHNTILKFSCKVTVAVLGFFEHDNPMGFYCLFFFNHTFSIRVKLIKLQHKKKTTNQYQIQTITDLFLQKKTQNSS</sequence>
<evidence type="ECO:0000313" key="3">
    <source>
        <dbReference type="Proteomes" id="UP000008827"/>
    </source>
</evidence>
<dbReference type="EnsemblPlants" id="KRH68674">
    <property type="protein sequence ID" value="KRH68674"/>
    <property type="gene ID" value="GLYMA_03G243900"/>
</dbReference>
<proteinExistence type="predicted"/>
<reference evidence="1 2" key="1">
    <citation type="journal article" date="2010" name="Nature">
        <title>Genome sequence of the palaeopolyploid soybean.</title>
        <authorList>
            <person name="Schmutz J."/>
            <person name="Cannon S.B."/>
            <person name="Schlueter J."/>
            <person name="Ma J."/>
            <person name="Mitros T."/>
            <person name="Nelson W."/>
            <person name="Hyten D.L."/>
            <person name="Song Q."/>
            <person name="Thelen J.J."/>
            <person name="Cheng J."/>
            <person name="Xu D."/>
            <person name="Hellsten U."/>
            <person name="May G.D."/>
            <person name="Yu Y."/>
            <person name="Sakurai T."/>
            <person name="Umezawa T."/>
            <person name="Bhattacharyya M.K."/>
            <person name="Sandhu D."/>
            <person name="Valliyodan B."/>
            <person name="Lindquist E."/>
            <person name="Peto M."/>
            <person name="Grant D."/>
            <person name="Shu S."/>
            <person name="Goodstein D."/>
            <person name="Barry K."/>
            <person name="Futrell-Griggs M."/>
            <person name="Abernathy B."/>
            <person name="Du J."/>
            <person name="Tian Z."/>
            <person name="Zhu L."/>
            <person name="Gill N."/>
            <person name="Joshi T."/>
            <person name="Libault M."/>
            <person name="Sethuraman A."/>
            <person name="Zhang X.-C."/>
            <person name="Shinozaki K."/>
            <person name="Nguyen H.T."/>
            <person name="Wing R.A."/>
            <person name="Cregan P."/>
            <person name="Specht J."/>
            <person name="Grimwood J."/>
            <person name="Rokhsar D."/>
            <person name="Stacey G."/>
            <person name="Shoemaker R.C."/>
            <person name="Jackson S.A."/>
        </authorList>
    </citation>
    <scope>NUCLEOTIDE SEQUENCE [LARGE SCALE GENOMIC DNA]</scope>
    <source>
        <strain evidence="2">cv. Williams 82</strain>
        <tissue evidence="1">Callus</tissue>
    </source>
</reference>
<accession>A0A0R0KTW6</accession>
<reference evidence="1" key="3">
    <citation type="submission" date="2018-07" db="EMBL/GenBank/DDBJ databases">
        <title>WGS assembly of Glycine max.</title>
        <authorList>
            <person name="Schmutz J."/>
            <person name="Cannon S."/>
            <person name="Schlueter J."/>
            <person name="Ma J."/>
            <person name="Mitros T."/>
            <person name="Nelson W."/>
            <person name="Hyten D."/>
            <person name="Song Q."/>
            <person name="Thelen J."/>
            <person name="Cheng J."/>
            <person name="Xu D."/>
            <person name="Hellsten U."/>
            <person name="May G."/>
            <person name="Yu Y."/>
            <person name="Sakurai T."/>
            <person name="Umezawa T."/>
            <person name="Bhattacharyya M."/>
            <person name="Sandhu D."/>
            <person name="Valliyodan B."/>
            <person name="Lindquist E."/>
            <person name="Peto M."/>
            <person name="Grant D."/>
            <person name="Shu S."/>
            <person name="Goodstein D."/>
            <person name="Barry K."/>
            <person name="Futrell-Griggs M."/>
            <person name="Abernathy B."/>
            <person name="Du J."/>
            <person name="Tian Z."/>
            <person name="Zhu L."/>
            <person name="Gill N."/>
            <person name="Joshi T."/>
            <person name="Libault M."/>
            <person name="Sethuraman A."/>
            <person name="Zhang X."/>
            <person name="Shinozaki K."/>
            <person name="Nguyen H."/>
            <person name="Wing R."/>
            <person name="Cregan P."/>
            <person name="Specht J."/>
            <person name="Grimwood J."/>
            <person name="Rokhsar D."/>
            <person name="Stacey G."/>
            <person name="Shoemaker R."/>
            <person name="Jackson S."/>
        </authorList>
    </citation>
    <scope>NUCLEOTIDE SEQUENCE</scope>
    <source>
        <tissue evidence="1">Callus</tissue>
    </source>
</reference>
<keyword evidence="3" id="KW-1185">Reference proteome</keyword>
<protein>
    <submittedName>
        <fullName evidence="1 2">Uncharacterized protein</fullName>
    </submittedName>
</protein>
<gene>
    <name evidence="1" type="ORF">GLYMA_03G243900</name>
</gene>
<evidence type="ECO:0000313" key="2">
    <source>
        <dbReference type="EnsemblPlants" id="KRH68674"/>
    </source>
</evidence>
<dbReference type="Gramene" id="KRH68674">
    <property type="protein sequence ID" value="KRH68674"/>
    <property type="gene ID" value="GLYMA_03G243900"/>
</dbReference>